<dbReference type="Proteomes" id="UP001164539">
    <property type="component" value="Chromosome 4"/>
</dbReference>
<evidence type="ECO:0000313" key="1">
    <source>
        <dbReference type="EMBL" id="KAJ4721287.1"/>
    </source>
</evidence>
<name>A0ACC1YD40_MELAZ</name>
<protein>
    <submittedName>
        <fullName evidence="1">Blue copper protein-like</fullName>
    </submittedName>
</protein>
<reference evidence="1 2" key="1">
    <citation type="journal article" date="2023" name="Science">
        <title>Complex scaffold remodeling in plant triterpene biosynthesis.</title>
        <authorList>
            <person name="De La Pena R."/>
            <person name="Hodgson H."/>
            <person name="Liu J.C."/>
            <person name="Stephenson M.J."/>
            <person name="Martin A.C."/>
            <person name="Owen C."/>
            <person name="Harkess A."/>
            <person name="Leebens-Mack J."/>
            <person name="Jimenez L.E."/>
            <person name="Osbourn A."/>
            <person name="Sattely E.S."/>
        </authorList>
    </citation>
    <scope>NUCLEOTIDE SEQUENCE [LARGE SCALE GENOMIC DNA]</scope>
    <source>
        <strain evidence="2">cv. JPN11</strain>
        <tissue evidence="1">Leaf</tissue>
    </source>
</reference>
<keyword evidence="2" id="KW-1185">Reference proteome</keyword>
<proteinExistence type="predicted"/>
<gene>
    <name evidence="1" type="ORF">OWV82_008993</name>
</gene>
<evidence type="ECO:0000313" key="2">
    <source>
        <dbReference type="Proteomes" id="UP001164539"/>
    </source>
</evidence>
<organism evidence="1 2">
    <name type="scientific">Melia azedarach</name>
    <name type="common">Chinaberry tree</name>
    <dbReference type="NCBI Taxonomy" id="155640"/>
    <lineage>
        <taxon>Eukaryota</taxon>
        <taxon>Viridiplantae</taxon>
        <taxon>Streptophyta</taxon>
        <taxon>Embryophyta</taxon>
        <taxon>Tracheophyta</taxon>
        <taxon>Spermatophyta</taxon>
        <taxon>Magnoliopsida</taxon>
        <taxon>eudicotyledons</taxon>
        <taxon>Gunneridae</taxon>
        <taxon>Pentapetalae</taxon>
        <taxon>rosids</taxon>
        <taxon>malvids</taxon>
        <taxon>Sapindales</taxon>
        <taxon>Meliaceae</taxon>
        <taxon>Melia</taxon>
    </lineage>
</organism>
<comment type="caution">
    <text evidence="1">The sequence shown here is derived from an EMBL/GenBank/DDBJ whole genome shotgun (WGS) entry which is preliminary data.</text>
</comment>
<dbReference type="EMBL" id="CM051397">
    <property type="protein sequence ID" value="KAJ4721287.1"/>
    <property type="molecule type" value="Genomic_DNA"/>
</dbReference>
<sequence>MASNLLATLSIVLIVLPTVAMATEYIVGDQAGWTVNFDYQAWAKDKVFRVGDKLVFKYAAGAHNVFKVNGTAFQNCEKPPLNEALTSGDDTIVLATPGRKWYICGVAMHCKLAGQKLAITVLPQVEAPAPSIAPSTHYAMTTSSSKKAKFRSTLWW</sequence>
<accession>A0ACC1YD40</accession>